<dbReference type="InterPro" id="IPR028974">
    <property type="entry name" value="TSP_type-3_rpt"/>
</dbReference>
<proteinExistence type="predicted"/>
<sequence>MGTEGTYPLCSNSIPDTLCRDECIYDRPQFVIGGSHQYPGTNYETSGRWFYASNGDACGQDTVIDGDPIEQDADGDGVPDQDDNCPDEPNPHQIDSDQDGVGDACQPGDGEGDGSGDGEGDGSGDDGSDEGDGNGEGTDPGDGTGDDGDGTGDDGTGGNGGGDEDPASSVSGGECTSEGVTTPSCTHLDAVQCAIFLETWGTRCDEKLRHEDFIGTDEYREGESLLDVDGEGGNAIAQQSIDFGMFLSGLDDSGSGFGGARVCPPDKVISLGFGTIRLPFTFICEWAERIRPLIIALGWLSAAYIAFQSMTGKE</sequence>
<name>A0ABR4WCQ2_9GAMM</name>
<dbReference type="Proteomes" id="UP000029443">
    <property type="component" value="Unassembled WGS sequence"/>
</dbReference>
<feature type="compositionally biased region" description="Gly residues" evidence="1">
    <location>
        <begin position="134"/>
        <end position="143"/>
    </location>
</feature>
<feature type="region of interest" description="Disordered" evidence="1">
    <location>
        <begin position="60"/>
        <end position="181"/>
    </location>
</feature>
<organism evidence="2 3">
    <name type="scientific">Alcanivorax jadensis T9</name>
    <dbReference type="NCBI Taxonomy" id="1177181"/>
    <lineage>
        <taxon>Bacteria</taxon>
        <taxon>Pseudomonadati</taxon>
        <taxon>Pseudomonadota</taxon>
        <taxon>Gammaproteobacteria</taxon>
        <taxon>Oceanospirillales</taxon>
        <taxon>Alcanivoracaceae</taxon>
        <taxon>Alcanivorax</taxon>
    </lineage>
</organism>
<protein>
    <submittedName>
        <fullName evidence="2">YD repeat-containing protein</fullName>
    </submittedName>
</protein>
<feature type="compositionally biased region" description="Acidic residues" evidence="1">
    <location>
        <begin position="110"/>
        <end position="133"/>
    </location>
</feature>
<accession>A0ABR4WCQ2</accession>
<evidence type="ECO:0000313" key="2">
    <source>
        <dbReference type="EMBL" id="KGD60740.1"/>
    </source>
</evidence>
<dbReference type="EMBL" id="ARXU01000008">
    <property type="protein sequence ID" value="KGD60740.1"/>
    <property type="molecule type" value="Genomic_DNA"/>
</dbReference>
<reference evidence="2 3" key="1">
    <citation type="submission" date="2012-09" db="EMBL/GenBank/DDBJ databases">
        <title>Genome Sequence of alkane-degrading Bacterium Alcanivorax jadensis T9.</title>
        <authorList>
            <person name="Lai Q."/>
            <person name="Shao Z."/>
        </authorList>
    </citation>
    <scope>NUCLEOTIDE SEQUENCE [LARGE SCALE GENOMIC DNA]</scope>
    <source>
        <strain evidence="2 3">T9</strain>
    </source>
</reference>
<evidence type="ECO:0000313" key="3">
    <source>
        <dbReference type="Proteomes" id="UP000029443"/>
    </source>
</evidence>
<gene>
    <name evidence="2" type="ORF">T9A_02217</name>
</gene>
<comment type="caution">
    <text evidence="2">The sequence shown here is derived from an EMBL/GenBank/DDBJ whole genome shotgun (WGS) entry which is preliminary data.</text>
</comment>
<dbReference type="NCBIfam" id="NF041109">
    <property type="entry name" value="VF_TspB_C_term"/>
    <property type="match status" value="1"/>
</dbReference>
<evidence type="ECO:0000256" key="1">
    <source>
        <dbReference type="SAM" id="MobiDB-lite"/>
    </source>
</evidence>
<keyword evidence="3" id="KW-1185">Reference proteome</keyword>
<feature type="compositionally biased region" description="Acidic residues" evidence="1">
    <location>
        <begin position="67"/>
        <end position="86"/>
    </location>
</feature>
<dbReference type="Gene3D" id="4.10.1080.10">
    <property type="entry name" value="TSP type-3 repeat"/>
    <property type="match status" value="1"/>
</dbReference>